<proteinExistence type="predicted"/>
<dbReference type="RefSeq" id="WP_177165758.1">
    <property type="nucleotide sequence ID" value="NZ_FOHA01000016.1"/>
</dbReference>
<evidence type="ECO:0000259" key="2">
    <source>
        <dbReference type="Pfam" id="PF07435"/>
    </source>
</evidence>
<keyword evidence="1" id="KW-0812">Transmembrane</keyword>
<protein>
    <submittedName>
        <fullName evidence="3">Two-component signal transduction system YycFG, regulatory protein YycH</fullName>
    </submittedName>
</protein>
<keyword evidence="4" id="KW-1185">Reference proteome</keyword>
<sequence>MKFDKIIRFSLIILVGISLVLSWAIWTRPRQYDTDSVKDKKKISVSLDKEMRDVFLPTSLIYHVDNQSLASHDESTLNILMHEVSKWKIDRLVNDEASFSADTYREKLMVNNQIELVYPDAVTFGLFQEEYQFKLSKYETESFNRIVIQLDTPSTIYFFNDEEHTMYSATISNVDFKAIQTALSENEEDFKKVTPYALTKNFLYLTQEDFSIPRASYLIEEQNIPSFLELLFSDPLAVKHDTVDGYDQYDDGKSVLKVWPQKEMLTFFNPSEQKISENKRSKNDDLLNSFSYFNQLGGWSGSMRYFEYNAEENQISYRRYVEGYPVFSDEKTGSMQITLGDTGLRKLQRVVFNMQVPIPTDKPAKKLPSGVNVMERLNQLGYYNNVIQNIEVGYCWEKNDEGSQQVIDIDPVWYVLLDKGDGTKWYKLDTLEREAQQNGL</sequence>
<dbReference type="Pfam" id="PF07435">
    <property type="entry name" value="YycH"/>
    <property type="match status" value="1"/>
</dbReference>
<dbReference type="STRING" id="142588.SAMN04488559_11634"/>
<feature type="domain" description="Regulatory protein YycH" evidence="2">
    <location>
        <begin position="11"/>
        <end position="438"/>
    </location>
</feature>
<dbReference type="InterPro" id="IPR042274">
    <property type="entry name" value="YycH/YycI_2"/>
</dbReference>
<keyword evidence="1" id="KW-0472">Membrane</keyword>
<evidence type="ECO:0000256" key="1">
    <source>
        <dbReference type="SAM" id="Phobius"/>
    </source>
</evidence>
<dbReference type="EMBL" id="FOHA01000016">
    <property type="protein sequence ID" value="SES00523.1"/>
    <property type="molecule type" value="Genomic_DNA"/>
</dbReference>
<name>A0A1H9TUT7_9LACT</name>
<evidence type="ECO:0000313" key="3">
    <source>
        <dbReference type="EMBL" id="SES00523.1"/>
    </source>
</evidence>
<feature type="transmembrane region" description="Helical" evidence="1">
    <location>
        <begin position="7"/>
        <end position="26"/>
    </location>
</feature>
<dbReference type="Gene3D" id="3.30.310.160">
    <property type="entry name" value="YycH protein, domain 2"/>
    <property type="match status" value="1"/>
</dbReference>
<dbReference type="AlphaFoldDB" id="A0A1H9TUT7"/>
<dbReference type="Proteomes" id="UP000198948">
    <property type="component" value="Unassembled WGS sequence"/>
</dbReference>
<evidence type="ECO:0000313" key="4">
    <source>
        <dbReference type="Proteomes" id="UP000198948"/>
    </source>
</evidence>
<dbReference type="InterPro" id="IPR009996">
    <property type="entry name" value="YycH"/>
</dbReference>
<gene>
    <name evidence="3" type="ORF">SAMN04488559_11634</name>
</gene>
<reference evidence="3 4" key="1">
    <citation type="submission" date="2016-10" db="EMBL/GenBank/DDBJ databases">
        <authorList>
            <person name="de Groot N.N."/>
        </authorList>
    </citation>
    <scope>NUCLEOTIDE SEQUENCE [LARGE SCALE GENOMIC DNA]</scope>
    <source>
        <strain evidence="3 4">DSM 13760</strain>
    </source>
</reference>
<dbReference type="CDD" id="cd15787">
    <property type="entry name" value="YycH_N"/>
    <property type="match status" value="1"/>
</dbReference>
<accession>A0A1H9TUT7</accession>
<organism evidence="3 4">
    <name type="scientific">Isobaculum melis</name>
    <dbReference type="NCBI Taxonomy" id="142588"/>
    <lineage>
        <taxon>Bacteria</taxon>
        <taxon>Bacillati</taxon>
        <taxon>Bacillota</taxon>
        <taxon>Bacilli</taxon>
        <taxon>Lactobacillales</taxon>
        <taxon>Carnobacteriaceae</taxon>
        <taxon>Isobaculum</taxon>
    </lineage>
</organism>
<keyword evidence="1" id="KW-1133">Transmembrane helix</keyword>